<sequence length="680" mass="76073">MDENLEDATCSNIRSIAKDLTNLVTWAHTHGTICNQIPALEIVQGMDRPTRDNSVLWICVTGHAYHWRCGGALYFRSGEESMEQKKRPRTSDSCSAEHNLSEKRYRVSSLKADSESTGCHSRSPGIAPKAEANTCFIACDIAVPPENQSGLIPLKGSSSTRPCCTAEQNMLLTASRATTDRATGPTKSMEDLQDISDEEQFEAEEGPKINRNILSDSQNKEALAEYELQVQGDRNRGTSQDTATQTSISVYKGKAVTTPFLQEILERSSPESLENHCLNLVVPPPAKSRSKTSGAGNPSESAVSKEQLTATPVPSVETRALFEPPVFRAFYDSAPPGVVHQLWPSEHATSGTGLVGNVAETPGEESKQSGSQTAASALASPTPGNESAQDGLPAPSNKKVVRKSESKRIRNISDIKMFRDWLALHYPSEKREIFTLLPEALDNYLASFYTNVRKQNGAEFSASSLFFFQSSIERYLKEHKYEYSVVKGFEFAASQEALKVKGQQLAEKERERDWSILENLTDRDVEDLRKKGILSRMHPEGFLHLMLVNIVRGFGANTHHQAQNVWWGQVLLKKNKEGLEYLEWKENLNAKANPEESGPCIYAKPDNPGSCPVWDYKEYARRRPLDMFHDHDPFYLSPKPLCSIWDQIWYCRKSLTKTKMEKMMKVIIQQVKGSEKRSTK</sequence>
<dbReference type="Proteomes" id="UP000189705">
    <property type="component" value="Unplaced"/>
</dbReference>
<dbReference type="InterPro" id="IPR042838">
    <property type="entry name" value="KIAA1958"/>
</dbReference>
<gene>
    <name evidence="7" type="primary">LOC102381955</name>
</gene>
<keyword evidence="2" id="KW-0597">Phosphoprotein</keyword>
<evidence type="ECO:0000313" key="7">
    <source>
        <dbReference type="RefSeq" id="XP_006017517.2"/>
    </source>
</evidence>
<keyword evidence="3" id="KW-0832">Ubl conjugation</keyword>
<dbReference type="AlphaFoldDB" id="A0A1U7RGB2"/>
<evidence type="ECO:0000256" key="4">
    <source>
        <dbReference type="SAM" id="MobiDB-lite"/>
    </source>
</evidence>
<accession>A0A1U7RGB2</accession>
<evidence type="ECO:0000259" key="5">
    <source>
        <dbReference type="Pfam" id="PF12012"/>
    </source>
</evidence>
<dbReference type="PANTHER" id="PTHR46963">
    <property type="entry name" value="SIMILAR TO RIKEN CDNA E130308A19"/>
    <property type="match status" value="1"/>
</dbReference>
<keyword evidence="1" id="KW-1017">Isopeptide bond</keyword>
<organism evidence="6 7">
    <name type="scientific">Alligator sinensis</name>
    <name type="common">Chinese alligator</name>
    <dbReference type="NCBI Taxonomy" id="38654"/>
    <lineage>
        <taxon>Eukaryota</taxon>
        <taxon>Metazoa</taxon>
        <taxon>Chordata</taxon>
        <taxon>Craniata</taxon>
        <taxon>Vertebrata</taxon>
        <taxon>Euteleostomi</taxon>
        <taxon>Archelosauria</taxon>
        <taxon>Archosauria</taxon>
        <taxon>Crocodylia</taxon>
        <taxon>Alligatoridae</taxon>
        <taxon>Alligatorinae</taxon>
        <taxon>Alligator</taxon>
    </lineage>
</organism>
<feature type="region of interest" description="Disordered" evidence="4">
    <location>
        <begin position="281"/>
        <end position="311"/>
    </location>
</feature>
<dbReference type="OrthoDB" id="5957988at2759"/>
<feature type="region of interest" description="Disordered" evidence="4">
    <location>
        <begin position="349"/>
        <end position="405"/>
    </location>
</feature>
<dbReference type="PANTHER" id="PTHR46963:SF3">
    <property type="entry name" value="DUF3504 DOMAIN-CONTAINING PROTEIN"/>
    <property type="match status" value="1"/>
</dbReference>
<feature type="domain" description="ZMYM2-like/QRICH1 C-terminal" evidence="5">
    <location>
        <begin position="527"/>
        <end position="668"/>
    </location>
</feature>
<protein>
    <submittedName>
        <fullName evidence="7">Uncharacterized protein KIAA1958 homolog</fullName>
    </submittedName>
</protein>
<dbReference type="InParanoid" id="A0A1U7RGB2"/>
<evidence type="ECO:0000313" key="6">
    <source>
        <dbReference type="Proteomes" id="UP000189705"/>
    </source>
</evidence>
<evidence type="ECO:0000256" key="2">
    <source>
        <dbReference type="ARBA" id="ARBA00022553"/>
    </source>
</evidence>
<keyword evidence="6" id="KW-1185">Reference proteome</keyword>
<proteinExistence type="predicted"/>
<feature type="compositionally biased region" description="Polar residues" evidence="4">
    <location>
        <begin position="291"/>
        <end position="311"/>
    </location>
</feature>
<evidence type="ECO:0000256" key="3">
    <source>
        <dbReference type="ARBA" id="ARBA00022843"/>
    </source>
</evidence>
<dbReference type="RefSeq" id="XP_006017517.2">
    <property type="nucleotide sequence ID" value="XM_006017455.3"/>
</dbReference>
<name>A0A1U7RGB2_ALLSI</name>
<dbReference type="eggNOG" id="ENOG502QW03">
    <property type="taxonomic scope" value="Eukaryota"/>
</dbReference>
<dbReference type="KEGG" id="asn:102381955"/>
<reference evidence="7" key="1">
    <citation type="submission" date="2025-08" db="UniProtKB">
        <authorList>
            <consortium name="RefSeq"/>
        </authorList>
    </citation>
    <scope>IDENTIFICATION</scope>
</reference>
<dbReference type="GeneID" id="102381955"/>
<dbReference type="Pfam" id="PF12012">
    <property type="entry name" value="DUF3504"/>
    <property type="match status" value="1"/>
</dbReference>
<dbReference type="InterPro" id="IPR021893">
    <property type="entry name" value="ZMYM2-like_C"/>
</dbReference>
<evidence type="ECO:0000256" key="1">
    <source>
        <dbReference type="ARBA" id="ARBA00022499"/>
    </source>
</evidence>